<evidence type="ECO:0000256" key="1">
    <source>
        <dbReference type="SAM" id="MobiDB-lite"/>
    </source>
</evidence>
<sequence length="239" mass="27062">MINTNCPPGQKKNWMGSCVQEGCPPGQTKNWMGSCVQDQVQQGCPPGQKKNWMGSCVQEGCPPGQTKNWMGSCENSQQQQYSQQPQMNQQSFAGPQQYSQQPMQQSMQQPMQQSMQQQMQQPMQQPMQGDYPLQGGKHKYSKKRGGGSFLTRNWLRASSRGRSMSRRQQGGTVVPYCAKVWNQQGSYPAAVGGGVPIPMHSQSHHSNAASVQKAGRRRTKAKRHHKKRTHKRHHRRHYK</sequence>
<reference evidence="2" key="1">
    <citation type="journal article" date="2020" name="Nature">
        <title>Giant virus diversity and host interactions through global metagenomics.</title>
        <authorList>
            <person name="Schulz F."/>
            <person name="Roux S."/>
            <person name="Paez-Espino D."/>
            <person name="Jungbluth S."/>
            <person name="Walsh D.A."/>
            <person name="Denef V.J."/>
            <person name="McMahon K.D."/>
            <person name="Konstantinidis K.T."/>
            <person name="Eloe-Fadrosh E.A."/>
            <person name="Kyrpides N.C."/>
            <person name="Woyke T."/>
        </authorList>
    </citation>
    <scope>NUCLEOTIDE SEQUENCE</scope>
    <source>
        <strain evidence="2">GVMAG-S-3300013094-109</strain>
    </source>
</reference>
<feature type="compositionally biased region" description="Basic residues" evidence="1">
    <location>
        <begin position="214"/>
        <end position="239"/>
    </location>
</feature>
<feature type="region of interest" description="Disordered" evidence="1">
    <location>
        <begin position="72"/>
        <end position="113"/>
    </location>
</feature>
<name>A0A6C0KVW7_9ZZZZ</name>
<dbReference type="AlphaFoldDB" id="A0A6C0KVW7"/>
<feature type="compositionally biased region" description="Low complexity" evidence="1">
    <location>
        <begin position="76"/>
        <end position="113"/>
    </location>
</feature>
<dbReference type="EMBL" id="MN740989">
    <property type="protein sequence ID" value="QHU21393.1"/>
    <property type="molecule type" value="Genomic_DNA"/>
</dbReference>
<evidence type="ECO:0000313" key="2">
    <source>
        <dbReference type="EMBL" id="QHU21393.1"/>
    </source>
</evidence>
<organism evidence="2">
    <name type="scientific">viral metagenome</name>
    <dbReference type="NCBI Taxonomy" id="1070528"/>
    <lineage>
        <taxon>unclassified sequences</taxon>
        <taxon>metagenomes</taxon>
        <taxon>organismal metagenomes</taxon>
    </lineage>
</organism>
<feature type="region of interest" description="Disordered" evidence="1">
    <location>
        <begin position="192"/>
        <end position="239"/>
    </location>
</feature>
<feature type="compositionally biased region" description="Polar residues" evidence="1">
    <location>
        <begin position="200"/>
        <end position="210"/>
    </location>
</feature>
<accession>A0A6C0KVW7</accession>
<protein>
    <submittedName>
        <fullName evidence="2">Uncharacterized protein</fullName>
    </submittedName>
</protein>
<proteinExistence type="predicted"/>